<accession>A0A5M9K334</accession>
<keyword evidence="2" id="KW-1185">Reference proteome</keyword>
<evidence type="ECO:0000313" key="2">
    <source>
        <dbReference type="Proteomes" id="UP000322873"/>
    </source>
</evidence>
<gene>
    <name evidence="1" type="ORF">EYC84_004390</name>
</gene>
<sequence>MHAKKAAGVRLHNGWDEEEILDVGIWKGKLLSTVRNPSQAIYFGRVHEPAWEGARCPFSDAHADRGSVK</sequence>
<protein>
    <submittedName>
        <fullName evidence="1">Uncharacterized protein</fullName>
    </submittedName>
</protein>
<name>A0A5M9K334_MONFR</name>
<proteinExistence type="predicted"/>
<reference evidence="1 2" key="1">
    <citation type="submission" date="2019-06" db="EMBL/GenBank/DDBJ databases">
        <title>Genome Sequence of the Brown Rot Fungal Pathogen Monilinia fructicola.</title>
        <authorList>
            <person name="De Miccolis Angelini R.M."/>
            <person name="Landi L."/>
            <person name="Abate D."/>
            <person name="Pollastro S."/>
            <person name="Romanazzi G."/>
            <person name="Faretra F."/>
        </authorList>
    </citation>
    <scope>NUCLEOTIDE SEQUENCE [LARGE SCALE GENOMIC DNA]</scope>
    <source>
        <strain evidence="1 2">Mfrc123</strain>
    </source>
</reference>
<dbReference type="AlphaFoldDB" id="A0A5M9K334"/>
<comment type="caution">
    <text evidence="1">The sequence shown here is derived from an EMBL/GenBank/DDBJ whole genome shotgun (WGS) entry which is preliminary data.</text>
</comment>
<evidence type="ECO:0000313" key="1">
    <source>
        <dbReference type="EMBL" id="KAA8575193.1"/>
    </source>
</evidence>
<dbReference type="Proteomes" id="UP000322873">
    <property type="component" value="Unassembled WGS sequence"/>
</dbReference>
<organism evidence="1 2">
    <name type="scientific">Monilinia fructicola</name>
    <name type="common">Brown rot fungus</name>
    <name type="synonym">Ciboria fructicola</name>
    <dbReference type="NCBI Taxonomy" id="38448"/>
    <lineage>
        <taxon>Eukaryota</taxon>
        <taxon>Fungi</taxon>
        <taxon>Dikarya</taxon>
        <taxon>Ascomycota</taxon>
        <taxon>Pezizomycotina</taxon>
        <taxon>Leotiomycetes</taxon>
        <taxon>Helotiales</taxon>
        <taxon>Sclerotiniaceae</taxon>
        <taxon>Monilinia</taxon>
    </lineage>
</organism>
<dbReference type="EMBL" id="VICG01000002">
    <property type="protein sequence ID" value="KAA8575193.1"/>
    <property type="molecule type" value="Genomic_DNA"/>
</dbReference>